<dbReference type="InterPro" id="IPR024983">
    <property type="entry name" value="CHAT_dom"/>
</dbReference>
<accession>A0A8H4H104</accession>
<dbReference type="Pfam" id="PF12770">
    <property type="entry name" value="CHAT"/>
    <property type="match status" value="1"/>
</dbReference>
<dbReference type="EMBL" id="JAAAPX010000051">
    <property type="protein sequence ID" value="KAF4236575.1"/>
    <property type="molecule type" value="Genomic_DNA"/>
</dbReference>
<feature type="domain" description="CHAT" evidence="1">
    <location>
        <begin position="16"/>
        <end position="205"/>
    </location>
</feature>
<organism evidence="2 3">
    <name type="scientific">Aspergillus fumigatiaffinis</name>
    <dbReference type="NCBI Taxonomy" id="340414"/>
    <lineage>
        <taxon>Eukaryota</taxon>
        <taxon>Fungi</taxon>
        <taxon>Dikarya</taxon>
        <taxon>Ascomycota</taxon>
        <taxon>Pezizomycotina</taxon>
        <taxon>Eurotiomycetes</taxon>
        <taxon>Eurotiomycetidae</taxon>
        <taxon>Eurotiales</taxon>
        <taxon>Aspergillaceae</taxon>
        <taxon>Aspergillus</taxon>
        <taxon>Aspergillus subgen. Fumigati</taxon>
    </lineage>
</organism>
<protein>
    <recommendedName>
        <fullName evidence="1">CHAT domain-containing protein</fullName>
    </recommendedName>
</protein>
<evidence type="ECO:0000313" key="3">
    <source>
        <dbReference type="Proteomes" id="UP000653565"/>
    </source>
</evidence>
<evidence type="ECO:0000313" key="2">
    <source>
        <dbReference type="EMBL" id="KAF4236575.1"/>
    </source>
</evidence>
<name>A0A8H4H104_9EURO</name>
<keyword evidence="3" id="KW-1185">Reference proteome</keyword>
<dbReference type="Proteomes" id="UP000653565">
    <property type="component" value="Unassembled WGS sequence"/>
</dbReference>
<reference evidence="2" key="2">
    <citation type="submission" date="2020-04" db="EMBL/GenBank/DDBJ databases">
        <authorList>
            <person name="Santos R.A.C."/>
            <person name="Steenwyk J.L."/>
            <person name="Rivero-Menendez O."/>
            <person name="Mead M.E."/>
            <person name="Silva L.P."/>
            <person name="Bastos R.W."/>
            <person name="Alastruey-Izquierdo A."/>
            <person name="Goldman G.H."/>
            <person name="Rokas A."/>
        </authorList>
    </citation>
    <scope>NUCLEOTIDE SEQUENCE</scope>
    <source>
        <strain evidence="2">CNM-CM6805</strain>
    </source>
</reference>
<gene>
    <name evidence="2" type="ORF">CNMCM6805_007503</name>
</gene>
<dbReference type="AlphaFoldDB" id="A0A8H4H104"/>
<sequence>MLMTAMSRKVGLNQLATEKEVELVTETVKSMSSIAISTFIEPLKSELLDALGGCGIVHSACHGIAYSEDASSGSLFLGASTNEAPERLMVRELAGFRHSLAQIAYLCACPTAESSSISLANEVIHIAAFQLLEFPHVIGTLREAANQYATEVTGAFYGNLVEQLKESGLDVSHDVVAYALHHAMRELSQKKLGNAIGWTLFINIGAQEKLGKVL</sequence>
<dbReference type="OrthoDB" id="9991317at2759"/>
<reference evidence="2" key="1">
    <citation type="journal article" date="2020" name="bioRxiv">
        <title>Genomic and phenotypic heterogeneity of clinical isolates of the human pathogens Aspergillus fumigatus, Aspergillus lentulus and Aspergillus fumigatiaffinis.</title>
        <authorList>
            <person name="dos Santos R.A.C."/>
            <person name="Steenwyk J.L."/>
            <person name="Rivero-Menendez O."/>
            <person name="Mead M.E."/>
            <person name="Silva L.P."/>
            <person name="Bastos R.W."/>
            <person name="Alastruey-Izquierdo A."/>
            <person name="Goldman G.H."/>
            <person name="Rokas A."/>
        </authorList>
    </citation>
    <scope>NUCLEOTIDE SEQUENCE</scope>
    <source>
        <strain evidence="2">CNM-CM6805</strain>
    </source>
</reference>
<evidence type="ECO:0000259" key="1">
    <source>
        <dbReference type="Pfam" id="PF12770"/>
    </source>
</evidence>
<proteinExistence type="predicted"/>
<comment type="caution">
    <text evidence="2">The sequence shown here is derived from an EMBL/GenBank/DDBJ whole genome shotgun (WGS) entry which is preliminary data.</text>
</comment>